<gene>
    <name evidence="1" type="ORF">EXM22_15415</name>
</gene>
<name>A0A5C1QPN1_9SPIO</name>
<sequence>MTYRQLSFQAKFPFFFFLLTLLMGGSLFSEEALITIYDDFDDGAFGRSEYRSVYRSVKLSAFLRSKSIDVASPAWDETSHLTAVVLSSTREKELRDGVYDSVTLLGDGVYHYKKEGLDFTFSLEKPNDKVLTLLEEYYKGSYGHWLESVTNHYLDNFIIRIHSAENIFEPWRETIEYNEALLMATALGDREQWLWGIHNGLDLLNR</sequence>
<evidence type="ECO:0000313" key="1">
    <source>
        <dbReference type="EMBL" id="QEN09298.1"/>
    </source>
</evidence>
<dbReference type="AlphaFoldDB" id="A0A5C1QPN1"/>
<dbReference type="EMBL" id="CP036150">
    <property type="protein sequence ID" value="QEN09298.1"/>
    <property type="molecule type" value="Genomic_DNA"/>
</dbReference>
<protein>
    <submittedName>
        <fullName evidence="1">Uncharacterized protein</fullName>
    </submittedName>
</protein>
<reference evidence="1 2" key="1">
    <citation type="submission" date="2019-02" db="EMBL/GenBank/DDBJ databases">
        <title>Complete Genome Sequence and Methylome Analysis of free living Spirochaetas.</title>
        <authorList>
            <person name="Fomenkov A."/>
            <person name="Dubinina G."/>
            <person name="Leshcheva N."/>
            <person name="Mikheeva N."/>
            <person name="Grabovich M."/>
            <person name="Vincze T."/>
            <person name="Roberts R.J."/>
        </authorList>
    </citation>
    <scope>NUCLEOTIDE SEQUENCE [LARGE SCALE GENOMIC DNA]</scope>
    <source>
        <strain evidence="1 2">K2</strain>
    </source>
</reference>
<keyword evidence="2" id="KW-1185">Reference proteome</keyword>
<dbReference type="Proteomes" id="UP000324209">
    <property type="component" value="Chromosome"/>
</dbReference>
<dbReference type="KEGG" id="ock:EXM22_15415"/>
<accession>A0A5C1QPN1</accession>
<organism evidence="1 2">
    <name type="scientific">Oceanispirochaeta crateris</name>
    <dbReference type="NCBI Taxonomy" id="2518645"/>
    <lineage>
        <taxon>Bacteria</taxon>
        <taxon>Pseudomonadati</taxon>
        <taxon>Spirochaetota</taxon>
        <taxon>Spirochaetia</taxon>
        <taxon>Spirochaetales</taxon>
        <taxon>Spirochaetaceae</taxon>
        <taxon>Oceanispirochaeta</taxon>
    </lineage>
</organism>
<dbReference type="OrthoDB" id="370205at2"/>
<proteinExistence type="predicted"/>
<evidence type="ECO:0000313" key="2">
    <source>
        <dbReference type="Proteomes" id="UP000324209"/>
    </source>
</evidence>
<dbReference type="RefSeq" id="WP_149487373.1">
    <property type="nucleotide sequence ID" value="NZ_CP036150.1"/>
</dbReference>